<dbReference type="EMBL" id="LT598460">
    <property type="protein sequence ID" value="SCU78773.1"/>
    <property type="molecule type" value="Genomic_DNA"/>
</dbReference>
<dbReference type="CDD" id="cd12148">
    <property type="entry name" value="fungal_TF_MHR"/>
    <property type="match status" value="1"/>
</dbReference>
<feature type="region of interest" description="Disordered" evidence="6">
    <location>
        <begin position="135"/>
        <end position="164"/>
    </location>
</feature>
<feature type="domain" description="Zn(2)-C6 fungal-type" evidence="7">
    <location>
        <begin position="94"/>
        <end position="130"/>
    </location>
</feature>
<reference evidence="8 9" key="1">
    <citation type="submission" date="2016-03" db="EMBL/GenBank/DDBJ databases">
        <authorList>
            <person name="Devillers H."/>
        </authorList>
    </citation>
    <scope>NUCLEOTIDE SEQUENCE [LARGE SCALE GENOMIC DNA]</scope>
    <source>
        <strain evidence="8">CBS 10888</strain>
    </source>
</reference>
<organism evidence="8 9">
    <name type="scientific">Lachancea dasiensis</name>
    <dbReference type="NCBI Taxonomy" id="1072105"/>
    <lineage>
        <taxon>Eukaryota</taxon>
        <taxon>Fungi</taxon>
        <taxon>Dikarya</taxon>
        <taxon>Ascomycota</taxon>
        <taxon>Saccharomycotina</taxon>
        <taxon>Saccharomycetes</taxon>
        <taxon>Saccharomycetales</taxon>
        <taxon>Saccharomycetaceae</taxon>
        <taxon>Lachancea</taxon>
    </lineage>
</organism>
<dbReference type="SMART" id="SM00066">
    <property type="entry name" value="GAL4"/>
    <property type="match status" value="1"/>
</dbReference>
<evidence type="ECO:0000256" key="6">
    <source>
        <dbReference type="SAM" id="MobiDB-lite"/>
    </source>
</evidence>
<keyword evidence="9" id="KW-1185">Reference proteome</keyword>
<comment type="subcellular location">
    <subcellularLocation>
        <location evidence="1">Nucleus</location>
    </subcellularLocation>
</comment>
<dbReference type="GO" id="GO:0005634">
    <property type="term" value="C:nucleus"/>
    <property type="evidence" value="ECO:0007669"/>
    <property type="project" value="UniProtKB-SubCell"/>
</dbReference>
<dbReference type="PANTHER" id="PTHR31845">
    <property type="entry name" value="FINGER DOMAIN PROTEIN, PUTATIVE-RELATED"/>
    <property type="match status" value="1"/>
</dbReference>
<dbReference type="OrthoDB" id="4454541at2759"/>
<dbReference type="Gene3D" id="4.10.240.10">
    <property type="entry name" value="Zn(2)-C6 fungal-type DNA-binding domain"/>
    <property type="match status" value="1"/>
</dbReference>
<dbReference type="InterPro" id="IPR001138">
    <property type="entry name" value="Zn2Cys6_DnaBD"/>
</dbReference>
<dbReference type="Proteomes" id="UP000190274">
    <property type="component" value="Chromosome A"/>
</dbReference>
<feature type="compositionally biased region" description="Basic and acidic residues" evidence="6">
    <location>
        <begin position="1"/>
        <end position="16"/>
    </location>
</feature>
<dbReference type="InterPro" id="IPR051089">
    <property type="entry name" value="prtT"/>
</dbReference>
<sequence length="844" mass="94929">MEIRDADLPKQPEGHRLPIPLANPPYPPAFLPPFPSSSLSPQSGTGPLNLGESAGASKAVIVGIPPGDPRLMQPIALDTSFTGVAGKIKRNTFACTNCHSQKSKCVPSDVNDIYGKPCVRCTKRHKTCTFDLSRRTRRRRRDSDIIANPEPPPMSSIPMASVQGFSSPVPRIDAPYLNNQVPPLVSPALNTGPTTAYPFKVPSSSMSSVFNSTPSISTSDWSQGNPHSIRPSSKPAESGAKIQKTSGALPIPLELHPSYRSLKNELHSLLSFQRQNLNEVSDRLTDLSRRWNDVIENSVGIPLALDPVTLGIISKEQAQHRLDLYRYEISNRHRLPFVKIPPDQTLDDLRQEEPILFVTIMSIVSPMLKAHESTDDQNMKLDNFTLGLISHHMMRLGNKSLELLKSLLTLCLWYNFPEWSNKTRYYFFNYICCYLIKDLVPVGRPRSLAMIINNKNTTAEDEAAATDRFLLQNGSYSRLVILVYFSALNINIFLRQPIQNRWGLLHERASNIMSMFESGPVSIYEPEEDEILLVFGELNHVLEKIHVKLHEAEEESTNYKHGLASESQIKLSETLLDELREIFVRLPKERTRALAFYHSVEAYLHEWMFARFMTKFEDPISIKELPAMVAESFRALTQSCLDAMHEFIKLPPELIASLPLFHTSRVIYTVGMLLLRVRYTTITVPAFASMRPLTLPAIDLVNKISESLDKSAAMYPYNNFLSKLRYVVALFVQIYASKVKTFVETKKGEIDFSVSRTTEIDNKNVAAQNQSAVPRLLNPLSSDDDPSFNNPASSASRTSDFKEAYPDDLIDSLSYQMADMSSLELGFTALSGEFWTDVFFDGMQ</sequence>
<feature type="region of interest" description="Disordered" evidence="6">
    <location>
        <begin position="778"/>
        <end position="800"/>
    </location>
</feature>
<evidence type="ECO:0000256" key="2">
    <source>
        <dbReference type="ARBA" id="ARBA00023015"/>
    </source>
</evidence>
<dbReference type="GO" id="GO:0000976">
    <property type="term" value="F:transcription cis-regulatory region binding"/>
    <property type="evidence" value="ECO:0007669"/>
    <property type="project" value="TreeGrafter"/>
</dbReference>
<accession>A0A1G4IPV8</accession>
<feature type="region of interest" description="Disordered" evidence="6">
    <location>
        <begin position="1"/>
        <end position="51"/>
    </location>
</feature>
<keyword evidence="4" id="KW-0804">Transcription</keyword>
<dbReference type="PROSITE" id="PS50048">
    <property type="entry name" value="ZN2_CY6_FUNGAL_2"/>
    <property type="match status" value="1"/>
</dbReference>
<dbReference type="CDD" id="cd00067">
    <property type="entry name" value="GAL4"/>
    <property type="match status" value="1"/>
</dbReference>
<evidence type="ECO:0000313" key="8">
    <source>
        <dbReference type="EMBL" id="SCU78773.1"/>
    </source>
</evidence>
<feature type="compositionally biased region" description="Polar residues" evidence="6">
    <location>
        <begin position="216"/>
        <end position="226"/>
    </location>
</feature>
<keyword evidence="5" id="KW-0539">Nucleus</keyword>
<dbReference type="SUPFAM" id="SSF57701">
    <property type="entry name" value="Zn2/Cys6 DNA-binding domain"/>
    <property type="match status" value="1"/>
</dbReference>
<dbReference type="AlphaFoldDB" id="A0A1G4IPV8"/>
<evidence type="ECO:0000256" key="5">
    <source>
        <dbReference type="ARBA" id="ARBA00023242"/>
    </source>
</evidence>
<dbReference type="InterPro" id="IPR036864">
    <property type="entry name" value="Zn2-C6_fun-type_DNA-bd_sf"/>
</dbReference>
<feature type="region of interest" description="Disordered" evidence="6">
    <location>
        <begin position="208"/>
        <end position="242"/>
    </location>
</feature>
<dbReference type="GO" id="GO:0000981">
    <property type="term" value="F:DNA-binding transcription factor activity, RNA polymerase II-specific"/>
    <property type="evidence" value="ECO:0007669"/>
    <property type="project" value="InterPro"/>
</dbReference>
<evidence type="ECO:0000256" key="3">
    <source>
        <dbReference type="ARBA" id="ARBA00023125"/>
    </source>
</evidence>
<evidence type="ECO:0000256" key="1">
    <source>
        <dbReference type="ARBA" id="ARBA00004123"/>
    </source>
</evidence>
<protein>
    <submittedName>
        <fullName evidence="8">LADA_0A07514g1_1</fullName>
    </submittedName>
</protein>
<evidence type="ECO:0000259" key="7">
    <source>
        <dbReference type="PROSITE" id="PS50048"/>
    </source>
</evidence>
<keyword evidence="3" id="KW-0238">DNA-binding</keyword>
<proteinExistence type="predicted"/>
<keyword evidence="2" id="KW-0805">Transcription regulation</keyword>
<feature type="compositionally biased region" description="Low complexity" evidence="6">
    <location>
        <begin position="36"/>
        <end position="48"/>
    </location>
</feature>
<gene>
    <name evidence="8" type="ORF">LADA_0A07514G</name>
</gene>
<evidence type="ECO:0000256" key="4">
    <source>
        <dbReference type="ARBA" id="ARBA00023163"/>
    </source>
</evidence>
<feature type="compositionally biased region" description="Polar residues" evidence="6">
    <location>
        <begin position="787"/>
        <end position="798"/>
    </location>
</feature>
<dbReference type="GO" id="GO:0008270">
    <property type="term" value="F:zinc ion binding"/>
    <property type="evidence" value="ECO:0007669"/>
    <property type="project" value="InterPro"/>
</dbReference>
<dbReference type="PROSITE" id="PS00463">
    <property type="entry name" value="ZN2_CY6_FUNGAL_1"/>
    <property type="match status" value="1"/>
</dbReference>
<dbReference type="PANTHER" id="PTHR31845:SF10">
    <property type="entry name" value="ZN(II)2CYS6 TRANSCRIPTION FACTOR (EUROFUNG)"/>
    <property type="match status" value="1"/>
</dbReference>
<feature type="compositionally biased region" description="Pro residues" evidence="6">
    <location>
        <begin position="21"/>
        <end position="35"/>
    </location>
</feature>
<evidence type="ECO:0000313" key="9">
    <source>
        <dbReference type="Proteomes" id="UP000190274"/>
    </source>
</evidence>
<name>A0A1G4IPV8_9SACH</name>